<dbReference type="Pfam" id="PF03816">
    <property type="entry name" value="LytR_cpsA_psr"/>
    <property type="match status" value="1"/>
</dbReference>
<comment type="caution">
    <text evidence="5">The sequence shown here is derived from an EMBL/GenBank/DDBJ whole genome shotgun (WGS) entry which is preliminary data.</text>
</comment>
<protein>
    <submittedName>
        <fullName evidence="5">LCP family protein required for cell wall assembly</fullName>
    </submittedName>
</protein>
<evidence type="ECO:0000313" key="5">
    <source>
        <dbReference type="EMBL" id="MDP9806032.1"/>
    </source>
</evidence>
<gene>
    <name evidence="5" type="ORF">J2S70_000614</name>
</gene>
<dbReference type="Gene3D" id="3.40.630.190">
    <property type="entry name" value="LCP protein"/>
    <property type="match status" value="1"/>
</dbReference>
<feature type="transmembrane region" description="Helical" evidence="3">
    <location>
        <begin position="24"/>
        <end position="47"/>
    </location>
</feature>
<evidence type="ECO:0000256" key="3">
    <source>
        <dbReference type="SAM" id="Phobius"/>
    </source>
</evidence>
<dbReference type="PANTHER" id="PTHR33392">
    <property type="entry name" value="POLYISOPRENYL-TEICHOIC ACID--PEPTIDOGLYCAN TEICHOIC ACID TRANSFERASE TAGU"/>
    <property type="match status" value="1"/>
</dbReference>
<feature type="domain" description="Cell envelope-related transcriptional attenuator" evidence="4">
    <location>
        <begin position="112"/>
        <end position="275"/>
    </location>
</feature>
<dbReference type="InterPro" id="IPR050922">
    <property type="entry name" value="LytR/CpsA/Psr_CW_biosynth"/>
</dbReference>
<reference evidence="5 6" key="1">
    <citation type="submission" date="2023-07" db="EMBL/GenBank/DDBJ databases">
        <title>Sequencing the genomes of 1000 actinobacteria strains.</title>
        <authorList>
            <person name="Klenk H.-P."/>
        </authorList>
    </citation>
    <scope>NUCLEOTIDE SEQUENCE [LARGE SCALE GENOMIC DNA]</scope>
    <source>
        <strain evidence="5 6">DSM 17163</strain>
    </source>
</reference>
<dbReference type="InterPro" id="IPR004474">
    <property type="entry name" value="LytR_CpsA_psr"/>
</dbReference>
<evidence type="ECO:0000313" key="6">
    <source>
        <dbReference type="Proteomes" id="UP001243212"/>
    </source>
</evidence>
<feature type="region of interest" description="Disordered" evidence="2">
    <location>
        <begin position="63"/>
        <end position="82"/>
    </location>
</feature>
<keyword evidence="3" id="KW-0472">Membrane</keyword>
<keyword evidence="6" id="KW-1185">Reference proteome</keyword>
<dbReference type="PANTHER" id="PTHR33392:SF6">
    <property type="entry name" value="POLYISOPRENYL-TEICHOIC ACID--PEPTIDOGLYCAN TEICHOIC ACID TRANSFERASE TAGU"/>
    <property type="match status" value="1"/>
</dbReference>
<keyword evidence="3" id="KW-1133">Transmembrane helix</keyword>
<dbReference type="Proteomes" id="UP001243212">
    <property type="component" value="Unassembled WGS sequence"/>
</dbReference>
<organism evidence="5 6">
    <name type="scientific">Trueperella bonasi</name>
    <dbReference type="NCBI Taxonomy" id="312286"/>
    <lineage>
        <taxon>Bacteria</taxon>
        <taxon>Bacillati</taxon>
        <taxon>Actinomycetota</taxon>
        <taxon>Actinomycetes</taxon>
        <taxon>Actinomycetales</taxon>
        <taxon>Actinomycetaceae</taxon>
        <taxon>Trueperella</taxon>
    </lineage>
</organism>
<dbReference type="NCBIfam" id="TIGR00350">
    <property type="entry name" value="lytR_cpsA_psr"/>
    <property type="match status" value="1"/>
</dbReference>
<dbReference type="RefSeq" id="WP_307682277.1">
    <property type="nucleotide sequence ID" value="NZ_JAUSQX010000001.1"/>
</dbReference>
<evidence type="ECO:0000256" key="2">
    <source>
        <dbReference type="SAM" id="MobiDB-lite"/>
    </source>
</evidence>
<evidence type="ECO:0000259" key="4">
    <source>
        <dbReference type="Pfam" id="PF03816"/>
    </source>
</evidence>
<accession>A0ABT9NF85</accession>
<name>A0ABT9NF85_9ACTO</name>
<evidence type="ECO:0000256" key="1">
    <source>
        <dbReference type="ARBA" id="ARBA00006068"/>
    </source>
</evidence>
<dbReference type="EMBL" id="JAUSQX010000001">
    <property type="protein sequence ID" value="MDP9806032.1"/>
    <property type="molecule type" value="Genomic_DNA"/>
</dbReference>
<proteinExistence type="inferred from homology"/>
<keyword evidence="3" id="KW-0812">Transmembrane</keyword>
<comment type="similarity">
    <text evidence="1">Belongs to the LytR/CpsA/Psr (LCP) family.</text>
</comment>
<sequence length="395" mass="41659">MASSRSGDGRSPIHRSRPRTSTSVLRIIGLLLLGLVLTMFSAGAVMYSNLQGNLTQHELDEYVESEDRPTTPPPQDGSSGRPLNILVLGSDVREGTADIDGAGRSGHVVGMRSDTAMIVHISADRSRVDVVSIPRDTLVDIPSCRLPNGGRTAPESQAMFNSAFQRGGQTGDVGAAAGCAIRTVEDLTGIYIDGFIVVDFASFQDVVDTLGGVDICLAESVYDAPAGLELDAGCQTLDGEQALGLARARKSLGDGSDLSRITRQQQLVEAIVAKALSLNLVADLPSLYGVVESLSEHVELSTSLGNITDLAGLAYSLRDLSLEDMTMMTMPWDPAGNRVVPASEADQVWESIIADRPLPALDPQISGGSPIIEGSEVEIEQFRDAVGGGVLLEDS</sequence>